<evidence type="ECO:0000313" key="1">
    <source>
        <dbReference type="EMBL" id="KAH7907706.1"/>
    </source>
</evidence>
<name>A0ACB8A3F8_9AGAM</name>
<sequence length="431" mass="46214">MGRTRTKASKKAAKAALTTSTTSTTSTTNPTPPSQPTTSQSTPSVPSLLTKAQSLIVQCSYPLARRFIERALAADPAHPAAREMLGVVLLEMGEVEGARETFQSLLPPHPNAPAHPPPAAHLYLAQLSEDDPHAALAHYLAAIDILHAQLEGKTPSLSPRRDDGLDESESEIRTNIVRVYVGMVEIWMDPSYDLCFDPAAESTCESLLARALDVDPSNPEALLALASVRTSQQRPDEALALLRQSHAAMQGQSHAAMQGQSPAEAPSNADEPDTHAHTPLSTRLALAKMFIELGAYAEALGVLQGVLAADDGEVEAWYLQGWAFWLMGERAREGGGGEGEGEEELGWEELWRDARDCLETCRALHIAQDHPDAPLLEHVQELLGRLDQAGIEASPVDMDADGEGWEDDDGDASDGDEDGDASDGDGDVEME</sequence>
<dbReference type="EMBL" id="MU267879">
    <property type="protein sequence ID" value="KAH7907706.1"/>
    <property type="molecule type" value="Genomic_DNA"/>
</dbReference>
<protein>
    <submittedName>
        <fullName evidence="1">Uncharacterized protein</fullName>
    </submittedName>
</protein>
<evidence type="ECO:0000313" key="2">
    <source>
        <dbReference type="Proteomes" id="UP000790377"/>
    </source>
</evidence>
<organism evidence="1 2">
    <name type="scientific">Hygrophoropsis aurantiaca</name>
    <dbReference type="NCBI Taxonomy" id="72124"/>
    <lineage>
        <taxon>Eukaryota</taxon>
        <taxon>Fungi</taxon>
        <taxon>Dikarya</taxon>
        <taxon>Basidiomycota</taxon>
        <taxon>Agaricomycotina</taxon>
        <taxon>Agaricomycetes</taxon>
        <taxon>Agaricomycetidae</taxon>
        <taxon>Boletales</taxon>
        <taxon>Coniophorineae</taxon>
        <taxon>Hygrophoropsidaceae</taxon>
        <taxon>Hygrophoropsis</taxon>
    </lineage>
</organism>
<comment type="caution">
    <text evidence="1">The sequence shown here is derived from an EMBL/GenBank/DDBJ whole genome shotgun (WGS) entry which is preliminary data.</text>
</comment>
<reference evidence="1" key="1">
    <citation type="journal article" date="2021" name="New Phytol.">
        <title>Evolutionary innovations through gain and loss of genes in the ectomycorrhizal Boletales.</title>
        <authorList>
            <person name="Wu G."/>
            <person name="Miyauchi S."/>
            <person name="Morin E."/>
            <person name="Kuo A."/>
            <person name="Drula E."/>
            <person name="Varga T."/>
            <person name="Kohler A."/>
            <person name="Feng B."/>
            <person name="Cao Y."/>
            <person name="Lipzen A."/>
            <person name="Daum C."/>
            <person name="Hundley H."/>
            <person name="Pangilinan J."/>
            <person name="Johnson J."/>
            <person name="Barry K."/>
            <person name="LaButti K."/>
            <person name="Ng V."/>
            <person name="Ahrendt S."/>
            <person name="Min B."/>
            <person name="Choi I.G."/>
            <person name="Park H."/>
            <person name="Plett J.M."/>
            <person name="Magnuson J."/>
            <person name="Spatafora J.W."/>
            <person name="Nagy L.G."/>
            <person name="Henrissat B."/>
            <person name="Grigoriev I.V."/>
            <person name="Yang Z.L."/>
            <person name="Xu J."/>
            <person name="Martin F.M."/>
        </authorList>
    </citation>
    <scope>NUCLEOTIDE SEQUENCE</scope>
    <source>
        <strain evidence="1">ATCC 28755</strain>
    </source>
</reference>
<accession>A0ACB8A3F8</accession>
<dbReference type="Proteomes" id="UP000790377">
    <property type="component" value="Unassembled WGS sequence"/>
</dbReference>
<proteinExistence type="predicted"/>
<gene>
    <name evidence="1" type="ORF">BJ138DRAFT_1092322</name>
</gene>
<keyword evidence="2" id="KW-1185">Reference proteome</keyword>